<evidence type="ECO:0000313" key="2">
    <source>
        <dbReference type="Proteomes" id="UP000613177"/>
    </source>
</evidence>
<proteinExistence type="predicted"/>
<dbReference type="Proteomes" id="UP000613177">
    <property type="component" value="Unassembled WGS sequence"/>
</dbReference>
<gene>
    <name evidence="1" type="ORF">INT48_002769</name>
</gene>
<accession>A0A8H7VS25</accession>
<dbReference type="EMBL" id="JAEPRE010000173">
    <property type="protein sequence ID" value="KAG2230990.1"/>
    <property type="molecule type" value="Genomic_DNA"/>
</dbReference>
<keyword evidence="2" id="KW-1185">Reference proteome</keyword>
<evidence type="ECO:0000313" key="1">
    <source>
        <dbReference type="EMBL" id="KAG2230990.1"/>
    </source>
</evidence>
<organism evidence="1 2">
    <name type="scientific">Thamnidium elegans</name>
    <dbReference type="NCBI Taxonomy" id="101142"/>
    <lineage>
        <taxon>Eukaryota</taxon>
        <taxon>Fungi</taxon>
        <taxon>Fungi incertae sedis</taxon>
        <taxon>Mucoromycota</taxon>
        <taxon>Mucoromycotina</taxon>
        <taxon>Mucoromycetes</taxon>
        <taxon>Mucorales</taxon>
        <taxon>Mucorineae</taxon>
        <taxon>Mucoraceae</taxon>
        <taxon>Thamnidium</taxon>
    </lineage>
</organism>
<sequence>MTTPKEREMLINSSKCKTKDNIDDLLEEFFKERNLDPMCKHIRLAFATITYLWSIRQLLNINHNESWFCSSSNAPTATLIQQNNFVKDNQRVDFILRNVDDENDYISAEEKPGRKGVKLDLRKGNILQSSMFQLWNRKVNSALIMEQIEAITCQWEGLKLTIYATKYLPNKHLISYTKESFVMPKDETYCASFAVFLAAILSLKRLVFLNYSTEMEMDKELEKY</sequence>
<name>A0A8H7VS25_9FUNG</name>
<reference evidence="1" key="1">
    <citation type="submission" date="2021-01" db="EMBL/GenBank/DDBJ databases">
        <title>Metabolic potential, ecology and presence of endohyphal bacteria is reflected in genomic diversity of Mucoromycotina.</title>
        <authorList>
            <person name="Muszewska A."/>
            <person name="Okrasinska A."/>
            <person name="Steczkiewicz K."/>
            <person name="Drgas O."/>
            <person name="Orlowska M."/>
            <person name="Perlinska-Lenart U."/>
            <person name="Aleksandrzak-Piekarczyk T."/>
            <person name="Szatraj K."/>
            <person name="Zielenkiewicz U."/>
            <person name="Pilsyk S."/>
            <person name="Malc E."/>
            <person name="Mieczkowski P."/>
            <person name="Kruszewska J.S."/>
            <person name="Biernat P."/>
            <person name="Pawlowska J."/>
        </authorList>
    </citation>
    <scope>NUCLEOTIDE SEQUENCE</scope>
    <source>
        <strain evidence="1">WA0000018081</strain>
    </source>
</reference>
<protein>
    <submittedName>
        <fullName evidence="1">Uncharacterized protein</fullName>
    </submittedName>
</protein>
<dbReference type="AlphaFoldDB" id="A0A8H7VS25"/>
<comment type="caution">
    <text evidence="1">The sequence shown here is derived from an EMBL/GenBank/DDBJ whole genome shotgun (WGS) entry which is preliminary data.</text>
</comment>